<evidence type="ECO:0000313" key="2">
    <source>
        <dbReference type="Proteomes" id="UP000827872"/>
    </source>
</evidence>
<sequence>MDPEAPGAVAAEKPPLYHTWKEPSSLLSPPPPPPFLFDSGACQDGHELESNLSAVRGEHEAGSPEPGEAAEPGRETIGGALRAGGLPSSACRRYPSAEGDPRRL</sequence>
<proteinExistence type="predicted"/>
<keyword evidence="2" id="KW-1185">Reference proteome</keyword>
<reference evidence="1" key="1">
    <citation type="submission" date="2021-08" db="EMBL/GenBank/DDBJ databases">
        <title>The first chromosome-level gecko genome reveals the dynamic sex chromosomes of Neotropical dwarf geckos (Sphaerodactylidae: Sphaerodactylus).</title>
        <authorList>
            <person name="Pinto B.J."/>
            <person name="Keating S.E."/>
            <person name="Gamble T."/>
        </authorList>
    </citation>
    <scope>NUCLEOTIDE SEQUENCE</scope>
    <source>
        <strain evidence="1">TG3544</strain>
    </source>
</reference>
<accession>A0ACB8EKW8</accession>
<evidence type="ECO:0000313" key="1">
    <source>
        <dbReference type="EMBL" id="KAH7993183.1"/>
    </source>
</evidence>
<protein>
    <submittedName>
        <fullName evidence="1">Uncharacterized protein</fullName>
    </submittedName>
</protein>
<dbReference type="EMBL" id="CM037616">
    <property type="protein sequence ID" value="KAH7993183.1"/>
    <property type="molecule type" value="Genomic_DNA"/>
</dbReference>
<organism evidence="1 2">
    <name type="scientific">Sphaerodactylus townsendi</name>
    <dbReference type="NCBI Taxonomy" id="933632"/>
    <lineage>
        <taxon>Eukaryota</taxon>
        <taxon>Metazoa</taxon>
        <taxon>Chordata</taxon>
        <taxon>Craniata</taxon>
        <taxon>Vertebrata</taxon>
        <taxon>Euteleostomi</taxon>
        <taxon>Lepidosauria</taxon>
        <taxon>Squamata</taxon>
        <taxon>Bifurcata</taxon>
        <taxon>Gekkota</taxon>
        <taxon>Sphaerodactylidae</taxon>
        <taxon>Sphaerodactylus</taxon>
    </lineage>
</organism>
<comment type="caution">
    <text evidence="1">The sequence shown here is derived from an EMBL/GenBank/DDBJ whole genome shotgun (WGS) entry which is preliminary data.</text>
</comment>
<name>A0ACB8EKW8_9SAUR</name>
<dbReference type="Proteomes" id="UP000827872">
    <property type="component" value="Linkage Group LG03"/>
</dbReference>
<gene>
    <name evidence="1" type="ORF">K3G42_029582</name>
</gene>